<dbReference type="GO" id="GO:0005737">
    <property type="term" value="C:cytoplasm"/>
    <property type="evidence" value="ECO:0000318"/>
    <property type="project" value="GO_Central"/>
</dbReference>
<evidence type="ECO:0000256" key="3">
    <source>
        <dbReference type="SAM" id="SignalP"/>
    </source>
</evidence>
<dbReference type="OMA" id="CVEYPVR"/>
<dbReference type="InParanoid" id="H2XN72"/>
<keyword evidence="5" id="KW-1185">Reference proteome</keyword>
<feature type="signal peptide" evidence="3">
    <location>
        <begin position="1"/>
        <end position="27"/>
    </location>
</feature>
<name>H2XN72_CIOIN</name>
<dbReference type="GO" id="GO:0006606">
    <property type="term" value="P:protein import into nucleus"/>
    <property type="evidence" value="ECO:0000318"/>
    <property type="project" value="GO_Central"/>
</dbReference>
<keyword evidence="2" id="KW-1133">Transmembrane helix</keyword>
<dbReference type="GeneID" id="100184853"/>
<dbReference type="GO" id="GO:0005634">
    <property type="term" value="C:nucleus"/>
    <property type="evidence" value="ECO:0000318"/>
    <property type="project" value="GO_Central"/>
</dbReference>
<dbReference type="AlphaFoldDB" id="H2XN72"/>
<accession>A0A1W2WPR7</accession>
<reference evidence="4" key="3">
    <citation type="submission" date="2025-08" db="UniProtKB">
        <authorList>
            <consortium name="Ensembl"/>
        </authorList>
    </citation>
    <scope>IDENTIFICATION</scope>
</reference>
<keyword evidence="2" id="KW-0472">Membrane</keyword>
<dbReference type="PANTHER" id="PTHR15191:SF3">
    <property type="entry name" value="PITUITARY TUMOR-TRANSFORMING GENE PROTEIN-BINDING FACTOR"/>
    <property type="match status" value="1"/>
</dbReference>
<gene>
    <name evidence="4" type="primary">LOC100184853</name>
</gene>
<evidence type="ECO:0000256" key="1">
    <source>
        <dbReference type="SAM" id="Coils"/>
    </source>
</evidence>
<keyword evidence="2" id="KW-0812">Transmembrane</keyword>
<dbReference type="GeneTree" id="ENSGT00940000168354"/>
<dbReference type="Proteomes" id="UP000008144">
    <property type="component" value="Chromosome 9"/>
</dbReference>
<evidence type="ECO:0000313" key="4">
    <source>
        <dbReference type="Ensembl" id="ENSCINP00000031105.1"/>
    </source>
</evidence>
<dbReference type="OrthoDB" id="5829916at2759"/>
<feature type="coiled-coil region" evidence="1">
    <location>
        <begin position="131"/>
        <end position="158"/>
    </location>
</feature>
<accession>H2XN72</accession>
<organism evidence="4 5">
    <name type="scientific">Ciona intestinalis</name>
    <name type="common">Transparent sea squirt</name>
    <name type="synonym">Ascidia intestinalis</name>
    <dbReference type="NCBI Taxonomy" id="7719"/>
    <lineage>
        <taxon>Eukaryota</taxon>
        <taxon>Metazoa</taxon>
        <taxon>Chordata</taxon>
        <taxon>Tunicata</taxon>
        <taxon>Ascidiacea</taxon>
        <taxon>Phlebobranchia</taxon>
        <taxon>Cionidae</taxon>
        <taxon>Ciona</taxon>
    </lineage>
</organism>
<evidence type="ECO:0000256" key="2">
    <source>
        <dbReference type="SAM" id="Phobius"/>
    </source>
</evidence>
<feature type="chain" id="PRO_5014093495" evidence="3">
    <location>
        <begin position="28"/>
        <end position="177"/>
    </location>
</feature>
<dbReference type="HOGENOM" id="CLU_109415_0_0_1"/>
<protein>
    <submittedName>
        <fullName evidence="4">Pituitary tumor-transforming gene 1 protein-interacting protein</fullName>
    </submittedName>
</protein>
<proteinExistence type="predicted"/>
<keyword evidence="3" id="KW-0732">Signal</keyword>
<dbReference type="InterPro" id="IPR052304">
    <property type="entry name" value="PTTG1IP"/>
</dbReference>
<keyword evidence="1" id="KW-0175">Coiled coil</keyword>
<sequence length="177" mass="20129">MNANAGLFCLFAVGLFIILCNVNYSSANTPPTPVNCSLVNDSCESCLKLNVKCMWCNKPRKCMDYPVNHILPTSADCGLADARWGVCGLNFEALIISVSVVGGLLLIAITLCLCKCCKCCCFKKDSAKYEREAQRLDRERQERAMRQDERKLDRQRKNDDIRRKYGLLRNDYQRLEN</sequence>
<dbReference type="PANTHER" id="PTHR15191">
    <property type="entry name" value="PROTEIN CBG20567"/>
    <property type="match status" value="1"/>
</dbReference>
<dbReference type="Ensembl" id="ENSCINT00000035898.1">
    <property type="protein sequence ID" value="ENSCINP00000031105.1"/>
    <property type="gene ID" value="ENSCING00000020033.1"/>
</dbReference>
<reference evidence="4" key="2">
    <citation type="journal article" date="2008" name="Genome Biol.">
        <title>Improved genome assembly and evidence-based global gene model set for the chordate Ciona intestinalis: new insight into intron and operon populations.</title>
        <authorList>
            <person name="Satou Y."/>
            <person name="Mineta K."/>
            <person name="Ogasawara M."/>
            <person name="Sasakura Y."/>
            <person name="Shoguchi E."/>
            <person name="Ueno K."/>
            <person name="Yamada L."/>
            <person name="Matsumoto J."/>
            <person name="Wasserscheid J."/>
            <person name="Dewar K."/>
            <person name="Wiley G.B."/>
            <person name="Macmil S.L."/>
            <person name="Roe B.A."/>
            <person name="Zeller R.W."/>
            <person name="Hastings K.E."/>
            <person name="Lemaire P."/>
            <person name="Lindquist E."/>
            <person name="Endo T."/>
            <person name="Hotta K."/>
            <person name="Inaba K."/>
        </authorList>
    </citation>
    <scope>NUCLEOTIDE SEQUENCE [LARGE SCALE GENOMIC DNA]</scope>
    <source>
        <strain evidence="4">wild type</strain>
    </source>
</reference>
<dbReference type="EMBL" id="EAAA01002847">
    <property type="status" value="NOT_ANNOTATED_CDS"/>
    <property type="molecule type" value="Genomic_DNA"/>
</dbReference>
<reference evidence="5" key="1">
    <citation type="journal article" date="2002" name="Science">
        <title>The draft genome of Ciona intestinalis: insights into chordate and vertebrate origins.</title>
        <authorList>
            <person name="Dehal P."/>
            <person name="Satou Y."/>
            <person name="Campbell R.K."/>
            <person name="Chapman J."/>
            <person name="Degnan B."/>
            <person name="De Tomaso A."/>
            <person name="Davidson B."/>
            <person name="Di Gregorio A."/>
            <person name="Gelpke M."/>
            <person name="Goodstein D.M."/>
            <person name="Harafuji N."/>
            <person name="Hastings K.E."/>
            <person name="Ho I."/>
            <person name="Hotta K."/>
            <person name="Huang W."/>
            <person name="Kawashima T."/>
            <person name="Lemaire P."/>
            <person name="Martinez D."/>
            <person name="Meinertzhagen I.A."/>
            <person name="Necula S."/>
            <person name="Nonaka M."/>
            <person name="Putnam N."/>
            <person name="Rash S."/>
            <person name="Saiga H."/>
            <person name="Satake M."/>
            <person name="Terry A."/>
            <person name="Yamada L."/>
            <person name="Wang H.G."/>
            <person name="Awazu S."/>
            <person name="Azumi K."/>
            <person name="Boore J."/>
            <person name="Branno M."/>
            <person name="Chin-Bow S."/>
            <person name="DeSantis R."/>
            <person name="Doyle S."/>
            <person name="Francino P."/>
            <person name="Keys D.N."/>
            <person name="Haga S."/>
            <person name="Hayashi H."/>
            <person name="Hino K."/>
            <person name="Imai K.S."/>
            <person name="Inaba K."/>
            <person name="Kano S."/>
            <person name="Kobayashi K."/>
            <person name="Kobayashi M."/>
            <person name="Lee B.I."/>
            <person name="Makabe K.W."/>
            <person name="Manohar C."/>
            <person name="Matassi G."/>
            <person name="Medina M."/>
            <person name="Mochizuki Y."/>
            <person name="Mount S."/>
            <person name="Morishita T."/>
            <person name="Miura S."/>
            <person name="Nakayama A."/>
            <person name="Nishizaka S."/>
            <person name="Nomoto H."/>
            <person name="Ohta F."/>
            <person name="Oishi K."/>
            <person name="Rigoutsos I."/>
            <person name="Sano M."/>
            <person name="Sasaki A."/>
            <person name="Sasakura Y."/>
            <person name="Shoguchi E."/>
            <person name="Shin-i T."/>
            <person name="Spagnuolo A."/>
            <person name="Stainier D."/>
            <person name="Suzuki M.M."/>
            <person name="Tassy O."/>
            <person name="Takatori N."/>
            <person name="Tokuoka M."/>
            <person name="Yagi K."/>
            <person name="Yoshizaki F."/>
            <person name="Wada S."/>
            <person name="Zhang C."/>
            <person name="Hyatt P.D."/>
            <person name="Larimer F."/>
            <person name="Detter C."/>
            <person name="Doggett N."/>
            <person name="Glavina T."/>
            <person name="Hawkins T."/>
            <person name="Richardson P."/>
            <person name="Lucas S."/>
            <person name="Kohara Y."/>
            <person name="Levine M."/>
            <person name="Satoh N."/>
            <person name="Rokhsar D.S."/>
        </authorList>
    </citation>
    <scope>NUCLEOTIDE SEQUENCE [LARGE SCALE GENOMIC DNA]</scope>
</reference>
<evidence type="ECO:0000313" key="5">
    <source>
        <dbReference type="Proteomes" id="UP000008144"/>
    </source>
</evidence>
<feature type="transmembrane region" description="Helical" evidence="2">
    <location>
        <begin position="93"/>
        <end position="114"/>
    </location>
</feature>
<reference evidence="4" key="4">
    <citation type="submission" date="2025-09" db="UniProtKB">
        <authorList>
            <consortium name="Ensembl"/>
        </authorList>
    </citation>
    <scope>IDENTIFICATION</scope>
</reference>
<dbReference type="RefSeq" id="XP_004226430.1">
    <property type="nucleotide sequence ID" value="XM_004226382.4"/>
</dbReference>